<organism evidence="2 3">
    <name type="scientific">Symbiochloris irregularis</name>
    <dbReference type="NCBI Taxonomy" id="706552"/>
    <lineage>
        <taxon>Eukaryota</taxon>
        <taxon>Viridiplantae</taxon>
        <taxon>Chlorophyta</taxon>
        <taxon>core chlorophytes</taxon>
        <taxon>Trebouxiophyceae</taxon>
        <taxon>Trebouxiales</taxon>
        <taxon>Trebouxiaceae</taxon>
        <taxon>Symbiochloris</taxon>
    </lineage>
</organism>
<dbReference type="EMBL" id="JALJOQ010000105">
    <property type="protein sequence ID" value="KAK9797724.1"/>
    <property type="molecule type" value="Genomic_DNA"/>
</dbReference>
<proteinExistence type="inferred from homology"/>
<dbReference type="PANTHER" id="PTHR23419:SF8">
    <property type="entry name" value="FI09726P"/>
    <property type="match status" value="1"/>
</dbReference>
<dbReference type="GO" id="GO:0010038">
    <property type="term" value="P:response to metal ion"/>
    <property type="evidence" value="ECO:0007669"/>
    <property type="project" value="InterPro"/>
</dbReference>
<dbReference type="Proteomes" id="UP001465755">
    <property type="component" value="Unassembled WGS sequence"/>
</dbReference>
<name>A0AAW1NSP7_9CHLO</name>
<reference evidence="2 3" key="1">
    <citation type="journal article" date="2024" name="Nat. Commun.">
        <title>Phylogenomics reveals the evolutionary origins of lichenization in chlorophyte algae.</title>
        <authorList>
            <person name="Puginier C."/>
            <person name="Libourel C."/>
            <person name="Otte J."/>
            <person name="Skaloud P."/>
            <person name="Haon M."/>
            <person name="Grisel S."/>
            <person name="Petersen M."/>
            <person name="Berrin J.G."/>
            <person name="Delaux P.M."/>
            <person name="Dal Grande F."/>
            <person name="Keller J."/>
        </authorList>
    </citation>
    <scope>NUCLEOTIDE SEQUENCE [LARGE SCALE GENOMIC DNA]</scope>
    <source>
        <strain evidence="2 3">SAG 2036</strain>
    </source>
</reference>
<comment type="similarity">
    <text evidence="1">Belongs to the CutA family.</text>
</comment>
<keyword evidence="3" id="KW-1185">Reference proteome</keyword>
<gene>
    <name evidence="2" type="ORF">WJX73_000059</name>
</gene>
<dbReference type="SUPFAM" id="SSF54913">
    <property type="entry name" value="GlnB-like"/>
    <property type="match status" value="1"/>
</dbReference>
<dbReference type="InterPro" id="IPR015867">
    <property type="entry name" value="N-reg_PII/ATP_PRibTrfase_C"/>
</dbReference>
<comment type="caution">
    <text evidence="2">The sequence shown here is derived from an EMBL/GenBank/DDBJ whole genome shotgun (WGS) entry which is preliminary data.</text>
</comment>
<dbReference type="PANTHER" id="PTHR23419">
    <property type="entry name" value="DIVALENT CATION TOLERANCE CUTA-RELATED"/>
    <property type="match status" value="1"/>
</dbReference>
<sequence>MGSASTAAAVVYVTVPDREVAKKISHGLVESKLAACVNIVPGLQSIYMWEGKVNDDAELLLMIKTGTQIVERLTEYVKANHPYDECEVISVPITGGSQSYISWIEQSTQGS</sequence>
<evidence type="ECO:0000313" key="2">
    <source>
        <dbReference type="EMBL" id="KAK9797724.1"/>
    </source>
</evidence>
<dbReference type="GO" id="GO:0005507">
    <property type="term" value="F:copper ion binding"/>
    <property type="evidence" value="ECO:0007669"/>
    <property type="project" value="TreeGrafter"/>
</dbReference>
<dbReference type="Gene3D" id="3.30.70.120">
    <property type="match status" value="1"/>
</dbReference>
<evidence type="ECO:0000256" key="1">
    <source>
        <dbReference type="ARBA" id="ARBA00010169"/>
    </source>
</evidence>
<dbReference type="AlphaFoldDB" id="A0AAW1NSP7"/>
<dbReference type="Pfam" id="PF03091">
    <property type="entry name" value="CutA1"/>
    <property type="match status" value="1"/>
</dbReference>
<accession>A0AAW1NSP7</accession>
<dbReference type="InterPro" id="IPR004323">
    <property type="entry name" value="Ion_tolerance_CutA"/>
</dbReference>
<evidence type="ECO:0000313" key="3">
    <source>
        <dbReference type="Proteomes" id="UP001465755"/>
    </source>
</evidence>
<dbReference type="InterPro" id="IPR011322">
    <property type="entry name" value="N-reg_PII-like_a/b"/>
</dbReference>
<protein>
    <recommendedName>
        <fullName evidence="4">Divalent-cation tolerance protein CutA</fullName>
    </recommendedName>
</protein>
<evidence type="ECO:0008006" key="4">
    <source>
        <dbReference type="Google" id="ProtNLM"/>
    </source>
</evidence>